<dbReference type="SUPFAM" id="SSF52540">
    <property type="entry name" value="P-loop containing nucleoside triphosphate hydrolases"/>
    <property type="match status" value="1"/>
</dbReference>
<dbReference type="PROSITE" id="PS50297">
    <property type="entry name" value="ANK_REP_REGION"/>
    <property type="match status" value="7"/>
</dbReference>
<evidence type="ECO:0000313" key="5">
    <source>
        <dbReference type="EMBL" id="KAJ7706720.1"/>
    </source>
</evidence>
<gene>
    <name evidence="5" type="ORF">B0H17DRAFT_1174764</name>
</gene>
<feature type="repeat" description="ANK" evidence="2">
    <location>
        <begin position="987"/>
        <end position="1012"/>
    </location>
</feature>
<feature type="domain" description="Nephrocystin 3-like N-terminal" evidence="4">
    <location>
        <begin position="248"/>
        <end position="411"/>
    </location>
</feature>
<dbReference type="PROSITE" id="PS50088">
    <property type="entry name" value="ANK_REPEAT"/>
    <property type="match status" value="7"/>
</dbReference>
<comment type="caution">
    <text evidence="5">The sequence shown here is derived from an EMBL/GenBank/DDBJ whole genome shotgun (WGS) entry which is preliminary data.</text>
</comment>
<dbReference type="SUPFAM" id="SSF48403">
    <property type="entry name" value="Ankyrin repeat"/>
    <property type="match status" value="1"/>
</dbReference>
<feature type="repeat" description="ANK" evidence="2">
    <location>
        <begin position="920"/>
        <end position="952"/>
    </location>
</feature>
<dbReference type="InterPro" id="IPR027417">
    <property type="entry name" value="P-loop_NTPase"/>
</dbReference>
<feature type="repeat" description="ANK" evidence="2">
    <location>
        <begin position="821"/>
        <end position="853"/>
    </location>
</feature>
<dbReference type="Pfam" id="PF12796">
    <property type="entry name" value="Ank_2"/>
    <property type="match status" value="3"/>
</dbReference>
<feature type="repeat" description="ANK" evidence="2">
    <location>
        <begin position="887"/>
        <end position="919"/>
    </location>
</feature>
<evidence type="ECO:0000259" key="3">
    <source>
        <dbReference type="Pfam" id="PF22939"/>
    </source>
</evidence>
<evidence type="ECO:0000313" key="6">
    <source>
        <dbReference type="Proteomes" id="UP001221757"/>
    </source>
</evidence>
<dbReference type="Proteomes" id="UP001221757">
    <property type="component" value="Unassembled WGS sequence"/>
</dbReference>
<protein>
    <submittedName>
        <fullName evidence="5">Ankyrin repeat-containing domain protein</fullName>
    </submittedName>
</protein>
<sequence length="1028" mass="115392">MADIVGLVASVLQLVDTVASTYRYIQDFRDAPKHQQRLLLEIRNLEPLIRELDERIKGNRATGLASGVQEFDEPLLQLKATMEWLTNKLGSTGMSKFSSRVTWPLWGKDDVVKGLNTIERFKSLLNAWLGMDIWKSAQGRLSTNERDITASIKDVAEEQRVDHGYIIRSVKHLAQEHRVAHHEMISNIKDATEEQRVEHTYIARSIRNVAQNQERYHDSVDRERIIEWFSPLNFFLRQADIFNTWQPGTGEWLLRDNKFQEWKSGTGKIVWCRGMPGAGKTVLANSSLVVDHLRATLENKNIRVAVVYLNHQETEAQSLPNLLAGLWRQLIVRNPISLAVKVLYEKHREQRTRPSLAEVDFILCSAISEMSNVFIIVDAVDEYPEQQRHALLRHLSALTAGSTVNLMLTSRPHLNLIHVTKNLQTLEIRATDDDIRRHVDAEILKSPRLSRHIENRPQLREEIEESIVLRSDGMFLLAKLHMDSLTTKHTVNAVRDALSVMPGNLNSTYDEVVERINRQSEDDKKLAWCTLSWVTNAKRPLRPSELREALAVEPGATDLDSDNLLDIDTILSVCAGLVVINQADKRLRLIHYTTQNYLDHVQSKIFPHAPMQITTTCITYLSFDKFQENLHDPMYLFHRYSLLDYAVEYCLIHARGQPELHTQQPILAFLADCDPWWTLRNWKHNYEQPEWASESPSRLWLAASFHLNEIVRYLIRQEGGGDLLQQAAAKGFTELVQFLIDHGTHPDATRTEGAFKYNSALQAASAQGHTDIIRLLLDHGANINLPGPSGTALQLAASLEKKEPLCLLLSRGANVNLMAGRYGTALAVASFIGRKNFVRILLEHGADVNGEGGEHHTALQAAWCAGHGDIARLLIEHGADVNVGGRASDSTLWEASYRGHKEVVSLLLEHGADVNSDGGGHETALQAASLAGHVDIVGLLIEYGADVNIGDGSWGSPLWAASSAGYKEIVELLLEHGAHVEFVGGWRNCTPLQTAASAGHKDIVQLLVQYGAAEEPRYLISYSDNNLN</sequence>
<keyword evidence="2" id="KW-0040">ANK repeat</keyword>
<dbReference type="InterPro" id="IPR036770">
    <property type="entry name" value="Ankyrin_rpt-contain_sf"/>
</dbReference>
<dbReference type="Pfam" id="PF00023">
    <property type="entry name" value="Ank"/>
    <property type="match status" value="1"/>
</dbReference>
<keyword evidence="6" id="KW-1185">Reference proteome</keyword>
<dbReference type="SMART" id="SM00248">
    <property type="entry name" value="ANK"/>
    <property type="match status" value="9"/>
</dbReference>
<dbReference type="PANTHER" id="PTHR10039:SF15">
    <property type="entry name" value="NACHT DOMAIN-CONTAINING PROTEIN"/>
    <property type="match status" value="1"/>
</dbReference>
<keyword evidence="1" id="KW-0677">Repeat</keyword>
<feature type="repeat" description="ANK" evidence="2">
    <location>
        <begin position="854"/>
        <end position="886"/>
    </location>
</feature>
<feature type="repeat" description="ANK" evidence="2">
    <location>
        <begin position="953"/>
        <end position="985"/>
    </location>
</feature>
<dbReference type="Gene3D" id="1.25.40.20">
    <property type="entry name" value="Ankyrin repeat-containing domain"/>
    <property type="match status" value="1"/>
</dbReference>
<evidence type="ECO:0000256" key="2">
    <source>
        <dbReference type="PROSITE-ProRule" id="PRU00023"/>
    </source>
</evidence>
<evidence type="ECO:0000256" key="1">
    <source>
        <dbReference type="ARBA" id="ARBA00022737"/>
    </source>
</evidence>
<dbReference type="Pfam" id="PF22939">
    <property type="entry name" value="WHD_GPIID"/>
    <property type="match status" value="1"/>
</dbReference>
<dbReference type="Gene3D" id="3.40.50.300">
    <property type="entry name" value="P-loop containing nucleotide triphosphate hydrolases"/>
    <property type="match status" value="1"/>
</dbReference>
<dbReference type="InterPro" id="IPR002110">
    <property type="entry name" value="Ankyrin_rpt"/>
</dbReference>
<accession>A0AAD7GWG4</accession>
<dbReference type="EMBL" id="JARKIE010000006">
    <property type="protein sequence ID" value="KAJ7706720.1"/>
    <property type="molecule type" value="Genomic_DNA"/>
</dbReference>
<feature type="repeat" description="ANK" evidence="2">
    <location>
        <begin position="756"/>
        <end position="788"/>
    </location>
</feature>
<dbReference type="InterPro" id="IPR056884">
    <property type="entry name" value="NPHP3-like_N"/>
</dbReference>
<dbReference type="Pfam" id="PF24883">
    <property type="entry name" value="NPHP3_N"/>
    <property type="match status" value="1"/>
</dbReference>
<proteinExistence type="predicted"/>
<dbReference type="PANTHER" id="PTHR10039">
    <property type="entry name" value="AMELOGENIN"/>
    <property type="match status" value="1"/>
</dbReference>
<organism evidence="5 6">
    <name type="scientific">Mycena rosella</name>
    <name type="common">Pink bonnet</name>
    <name type="synonym">Agaricus rosellus</name>
    <dbReference type="NCBI Taxonomy" id="1033263"/>
    <lineage>
        <taxon>Eukaryota</taxon>
        <taxon>Fungi</taxon>
        <taxon>Dikarya</taxon>
        <taxon>Basidiomycota</taxon>
        <taxon>Agaricomycotina</taxon>
        <taxon>Agaricomycetes</taxon>
        <taxon>Agaricomycetidae</taxon>
        <taxon>Agaricales</taxon>
        <taxon>Marasmiineae</taxon>
        <taxon>Mycenaceae</taxon>
        <taxon>Mycena</taxon>
    </lineage>
</organism>
<evidence type="ECO:0000259" key="4">
    <source>
        <dbReference type="Pfam" id="PF24883"/>
    </source>
</evidence>
<feature type="domain" description="GPI inositol-deacylase winged helix" evidence="3">
    <location>
        <begin position="521"/>
        <end position="598"/>
    </location>
</feature>
<dbReference type="AlphaFoldDB" id="A0AAD7GWG4"/>
<dbReference type="InterPro" id="IPR054471">
    <property type="entry name" value="GPIID_WHD"/>
</dbReference>
<name>A0AAD7GWG4_MYCRO</name>
<reference evidence="5" key="1">
    <citation type="submission" date="2023-03" db="EMBL/GenBank/DDBJ databases">
        <title>Massive genome expansion in bonnet fungi (Mycena s.s.) driven by repeated elements and novel gene families across ecological guilds.</title>
        <authorList>
            <consortium name="Lawrence Berkeley National Laboratory"/>
            <person name="Harder C.B."/>
            <person name="Miyauchi S."/>
            <person name="Viragh M."/>
            <person name="Kuo A."/>
            <person name="Thoen E."/>
            <person name="Andreopoulos B."/>
            <person name="Lu D."/>
            <person name="Skrede I."/>
            <person name="Drula E."/>
            <person name="Henrissat B."/>
            <person name="Morin E."/>
            <person name="Kohler A."/>
            <person name="Barry K."/>
            <person name="LaButti K."/>
            <person name="Morin E."/>
            <person name="Salamov A."/>
            <person name="Lipzen A."/>
            <person name="Mereny Z."/>
            <person name="Hegedus B."/>
            <person name="Baldrian P."/>
            <person name="Stursova M."/>
            <person name="Weitz H."/>
            <person name="Taylor A."/>
            <person name="Grigoriev I.V."/>
            <person name="Nagy L.G."/>
            <person name="Martin F."/>
            <person name="Kauserud H."/>
        </authorList>
    </citation>
    <scope>NUCLEOTIDE SEQUENCE</scope>
    <source>
        <strain evidence="5">CBHHK067</strain>
    </source>
</reference>